<accession>A0A9F5MZC7</accession>
<gene>
    <name evidence="3" type="primary">LOC112542693</name>
</gene>
<dbReference type="GeneID" id="112542693"/>
<feature type="region of interest" description="Disordered" evidence="1">
    <location>
        <begin position="202"/>
        <end position="278"/>
    </location>
</feature>
<protein>
    <submittedName>
        <fullName evidence="3">Uncharacterized protein LOC112542693</fullName>
    </submittedName>
</protein>
<dbReference type="AlphaFoldDB" id="A0A9F5MZC7"/>
<evidence type="ECO:0000256" key="1">
    <source>
        <dbReference type="SAM" id="MobiDB-lite"/>
    </source>
</evidence>
<evidence type="ECO:0000313" key="2">
    <source>
        <dbReference type="Proteomes" id="UP000695026"/>
    </source>
</evidence>
<feature type="compositionally biased region" description="Pro residues" evidence="1">
    <location>
        <begin position="234"/>
        <end position="243"/>
    </location>
</feature>
<feature type="compositionally biased region" description="Low complexity" evidence="1">
    <location>
        <begin position="244"/>
        <end position="263"/>
    </location>
</feature>
<dbReference type="KEGG" id="pbi:112542693"/>
<sequence length="352" mass="38561">MYCKCSTIRPATSYTSPVEEHYDDFKAGMKQRASASSLSSPPPKPTYPREESPAVGYPPHFCRRRDRHHRPSSRGRCFRFTPSRRSVFFSRSGPGAVSEVQLQHTRPLPSACARHRRLLASSGRLRSDWLEARVGWGMAAHGPLTEPEAPHPARPTERERRRTPEREATPGSFSSPASLYCVRRHQQPLSRSWETREEEEAAAVSRRARSGRYAACHPKAGREGRMNPTQPGCSSPPPPPFPLPAAGSRGCAAANAFASSPRSPQTSAVSPRSRPTDQYATTTVFLSASLGARSLPKASPETYTEKEGVANLTTNPTPLSPPPPHPCLKWPQLHEAVPGCLAAFSPILPPKL</sequence>
<keyword evidence="2" id="KW-1185">Reference proteome</keyword>
<feature type="region of interest" description="Disordered" evidence="1">
    <location>
        <begin position="294"/>
        <end position="326"/>
    </location>
</feature>
<name>A0A9F5MZC7_PYTBI</name>
<dbReference type="Proteomes" id="UP000695026">
    <property type="component" value="Unplaced"/>
</dbReference>
<organism evidence="2 3">
    <name type="scientific">Python bivittatus</name>
    <name type="common">Burmese python</name>
    <name type="synonym">Python molurus bivittatus</name>
    <dbReference type="NCBI Taxonomy" id="176946"/>
    <lineage>
        <taxon>Eukaryota</taxon>
        <taxon>Metazoa</taxon>
        <taxon>Chordata</taxon>
        <taxon>Craniata</taxon>
        <taxon>Vertebrata</taxon>
        <taxon>Euteleostomi</taxon>
        <taxon>Lepidosauria</taxon>
        <taxon>Squamata</taxon>
        <taxon>Bifurcata</taxon>
        <taxon>Unidentata</taxon>
        <taxon>Episquamata</taxon>
        <taxon>Toxicofera</taxon>
        <taxon>Serpentes</taxon>
        <taxon>Henophidia</taxon>
        <taxon>Pythonidae</taxon>
        <taxon>Python</taxon>
    </lineage>
</organism>
<dbReference type="RefSeq" id="XP_025031924.1">
    <property type="nucleotide sequence ID" value="XM_025176156.1"/>
</dbReference>
<evidence type="ECO:0000313" key="3">
    <source>
        <dbReference type="RefSeq" id="XP_025031924.1"/>
    </source>
</evidence>
<feature type="region of interest" description="Disordered" evidence="1">
    <location>
        <begin position="28"/>
        <end position="58"/>
    </location>
</feature>
<reference evidence="3" key="1">
    <citation type="submission" date="2025-08" db="UniProtKB">
        <authorList>
            <consortium name="RefSeq"/>
        </authorList>
    </citation>
    <scope>IDENTIFICATION</scope>
    <source>
        <tissue evidence="3">Liver</tissue>
    </source>
</reference>
<feature type="compositionally biased region" description="Basic and acidic residues" evidence="1">
    <location>
        <begin position="148"/>
        <end position="168"/>
    </location>
</feature>
<proteinExistence type="predicted"/>
<feature type="region of interest" description="Disordered" evidence="1">
    <location>
        <begin position="140"/>
        <end position="181"/>
    </location>
</feature>